<dbReference type="Gene3D" id="1.25.40.10">
    <property type="entry name" value="Tetratricopeptide repeat domain"/>
    <property type="match status" value="1"/>
</dbReference>
<organism evidence="1 2">
    <name type="scientific">Gigaspora margarita</name>
    <dbReference type="NCBI Taxonomy" id="4874"/>
    <lineage>
        <taxon>Eukaryota</taxon>
        <taxon>Fungi</taxon>
        <taxon>Fungi incertae sedis</taxon>
        <taxon>Mucoromycota</taxon>
        <taxon>Glomeromycotina</taxon>
        <taxon>Glomeromycetes</taxon>
        <taxon>Diversisporales</taxon>
        <taxon>Gigasporaceae</taxon>
        <taxon>Gigaspora</taxon>
    </lineage>
</organism>
<dbReference type="InterPro" id="IPR011990">
    <property type="entry name" value="TPR-like_helical_dom_sf"/>
</dbReference>
<feature type="non-terminal residue" evidence="1">
    <location>
        <position position="1"/>
    </location>
</feature>
<gene>
    <name evidence="1" type="ORF">GMARGA_LOCUS45904</name>
</gene>
<evidence type="ECO:0000313" key="1">
    <source>
        <dbReference type="EMBL" id="CAG8857083.1"/>
    </source>
</evidence>
<keyword evidence="2" id="KW-1185">Reference proteome</keyword>
<comment type="caution">
    <text evidence="1">The sequence shown here is derived from an EMBL/GenBank/DDBJ whole genome shotgun (WGS) entry which is preliminary data.</text>
</comment>
<evidence type="ECO:0000313" key="2">
    <source>
        <dbReference type="Proteomes" id="UP000789901"/>
    </source>
</evidence>
<name>A0ABN7XRV6_GIGMA</name>
<accession>A0ABN7XRV6</accession>
<protein>
    <submittedName>
        <fullName evidence="1">18550_t:CDS:1</fullName>
    </submittedName>
</protein>
<reference evidence="1 2" key="1">
    <citation type="submission" date="2021-06" db="EMBL/GenBank/DDBJ databases">
        <authorList>
            <person name="Kallberg Y."/>
            <person name="Tangrot J."/>
            <person name="Rosling A."/>
        </authorList>
    </citation>
    <scope>NUCLEOTIDE SEQUENCE [LARGE SCALE GENOMIC DNA]</scope>
    <source>
        <strain evidence="1 2">120-4 pot B 10/14</strain>
    </source>
</reference>
<sequence>QVQLLVIEAKFLLAKIFEKDCFEKNKKNQAFQYYYEVFNSNSKLKESARNQLMHCYYYGIGVKKDISKFEELYQGKPKKKK</sequence>
<proteinExistence type="predicted"/>
<dbReference type="EMBL" id="CAJVQB010167025">
    <property type="protein sequence ID" value="CAG8857083.1"/>
    <property type="molecule type" value="Genomic_DNA"/>
</dbReference>
<dbReference type="SUPFAM" id="SSF81901">
    <property type="entry name" value="HCP-like"/>
    <property type="match status" value="1"/>
</dbReference>
<dbReference type="Proteomes" id="UP000789901">
    <property type="component" value="Unassembled WGS sequence"/>
</dbReference>